<reference evidence="1 2" key="1">
    <citation type="submission" date="2019-03" db="EMBL/GenBank/DDBJ databases">
        <title>Complete Genome Sequence of Leuconostoc kimchii strain NKJ218 Isolated from Homemade Kimchi.</title>
        <authorList>
            <person name="Jung J.Y."/>
            <person name="Jin H.M."/>
            <person name="Jung J.-W."/>
            <person name="Lee S.-Y."/>
            <person name="Ryu B.-G."/>
            <person name="Han S.-S."/>
            <person name="Kang H.K."/>
            <person name="Choi H.W."/>
            <person name="Chung E.J."/>
            <person name="Choi K.-M."/>
        </authorList>
    </citation>
    <scope>NUCLEOTIDE SEQUENCE [LARGE SCALE GENOMIC DNA]</scope>
    <source>
        <strain evidence="1 2">NKJ218</strain>
    </source>
</reference>
<evidence type="ECO:0000313" key="2">
    <source>
        <dbReference type="Proteomes" id="UP000295756"/>
    </source>
</evidence>
<protein>
    <recommendedName>
        <fullName evidence="3">DnaD domain-containing protein</fullName>
    </recommendedName>
</protein>
<organism evidence="1 2">
    <name type="scientific">Leuconostoc kimchii</name>
    <dbReference type="NCBI Taxonomy" id="136609"/>
    <lineage>
        <taxon>Bacteria</taxon>
        <taxon>Bacillati</taxon>
        <taxon>Bacillota</taxon>
        <taxon>Bacilli</taxon>
        <taxon>Lactobacillales</taxon>
        <taxon>Lactobacillaceae</taxon>
        <taxon>Leuconostoc</taxon>
    </lineage>
</organism>
<dbReference type="RefSeq" id="WP_134833575.1">
    <property type="nucleotide sequence ID" value="NZ_CP037939.1"/>
</dbReference>
<sequence length="255" mass="30091">MLFSKSYRLSKETLDTLKQIKLTLDSRYTANELNDFFTFNDGQTPEQLTLEGQTIMLWWLTKYNPDSKREVPSYFYFKYGISFVEQVKILNKKGLLNQFKVTEKGNKFIQNHHDIIEQHNDPDGIKRRAKNDIKNHTDIDINLSDVTLVNYDESLDTSYDKGSRLFRMAEQLSKEKHYERSLKAIFEAWSVGYQMPVTFQRAAINARYLKNYEMEIAILKLALQSETLTHGKQIDEDNWIKQRIERASQLARKKV</sequence>
<keyword evidence="2" id="KW-1185">Reference proteome</keyword>
<proteinExistence type="predicted"/>
<accession>A0ABX5SNN2</accession>
<dbReference type="Proteomes" id="UP000295756">
    <property type="component" value="Chromosome"/>
</dbReference>
<name>A0ABX5SNN2_9LACO</name>
<gene>
    <name evidence="1" type="ORF">EW139_06380</name>
</gene>
<dbReference type="EMBL" id="CP037939">
    <property type="protein sequence ID" value="QBR47765.1"/>
    <property type="molecule type" value="Genomic_DNA"/>
</dbReference>
<evidence type="ECO:0000313" key="1">
    <source>
        <dbReference type="EMBL" id="QBR47765.1"/>
    </source>
</evidence>
<evidence type="ECO:0008006" key="3">
    <source>
        <dbReference type="Google" id="ProtNLM"/>
    </source>
</evidence>